<dbReference type="Pfam" id="PF14279">
    <property type="entry name" value="HNH_5"/>
    <property type="match status" value="1"/>
</dbReference>
<keyword evidence="2" id="KW-0255">Endonuclease</keyword>
<comment type="caution">
    <text evidence="2">The sequence shown here is derived from an EMBL/GenBank/DDBJ whole genome shotgun (WGS) entry which is preliminary data.</text>
</comment>
<feature type="domain" description="HNH endonuclease 5" evidence="1">
    <location>
        <begin position="36"/>
        <end position="79"/>
    </location>
</feature>
<dbReference type="AlphaFoldDB" id="A0A850EW20"/>
<evidence type="ECO:0000259" key="1">
    <source>
        <dbReference type="Pfam" id="PF14279"/>
    </source>
</evidence>
<evidence type="ECO:0000313" key="3">
    <source>
        <dbReference type="Proteomes" id="UP000564806"/>
    </source>
</evidence>
<keyword evidence="2" id="KW-0378">Hydrolase</keyword>
<sequence length="310" mass="35760">MNHSDHHYAELNSIYYPHDITGTEKDLVGDKSKTTCLFCNQSPPDVTFKKEAHVIPAGLGNRTLFYLNECDNCNDRFSHYENELVNYLTFDRIFISAQKRPGSGAPKFKQKGKQSELKMNPDNGSLNISIFEQEGIFEIEEKDGQKIMTFKINNPPPYRPEDICKCLTHMGWALLEEEDKKLVSYIPDWLLGKIDIYPLYMDTAFIKGNGYAIVILEVFKTTNEESTNYPYLIRFTYGTKIISFYLPASPDTKVEPIRFTFCPHIPKDASVHPTTWTIPSNERLKPENIIYTWGYQAKDPRTDIKNSKPE</sequence>
<accession>A0A850EW20</accession>
<dbReference type="InterPro" id="IPR029471">
    <property type="entry name" value="HNH_5"/>
</dbReference>
<gene>
    <name evidence="2" type="ORF">HPT30_22170</name>
</gene>
<proteinExistence type="predicted"/>
<dbReference type="GO" id="GO:0004519">
    <property type="term" value="F:endonuclease activity"/>
    <property type="evidence" value="ECO:0007669"/>
    <property type="project" value="UniProtKB-KW"/>
</dbReference>
<evidence type="ECO:0000313" key="2">
    <source>
        <dbReference type="EMBL" id="NUU63062.1"/>
    </source>
</evidence>
<name>A0A850EW20_9BACL</name>
<dbReference type="EMBL" id="JABWCS010000217">
    <property type="protein sequence ID" value="NUU63062.1"/>
    <property type="molecule type" value="Genomic_DNA"/>
</dbReference>
<reference evidence="2" key="1">
    <citation type="submission" date="2020-06" db="EMBL/GenBank/DDBJ databases">
        <title>Paenibacillus sp. nov., isolated from soil.</title>
        <authorList>
            <person name="Seo Y.L."/>
        </authorList>
    </citation>
    <scope>NUCLEOTIDE SEQUENCE [LARGE SCALE GENOMIC DNA]</scope>
    <source>
        <strain evidence="2">JW14</strain>
    </source>
</reference>
<protein>
    <submittedName>
        <fullName evidence="2">HNH endonuclease</fullName>
    </submittedName>
</protein>
<keyword evidence="3" id="KW-1185">Reference proteome</keyword>
<organism evidence="2 3">
    <name type="scientific">Paenibacillus agri</name>
    <dbReference type="NCBI Taxonomy" id="2744309"/>
    <lineage>
        <taxon>Bacteria</taxon>
        <taxon>Bacillati</taxon>
        <taxon>Bacillota</taxon>
        <taxon>Bacilli</taxon>
        <taxon>Bacillales</taxon>
        <taxon>Paenibacillaceae</taxon>
        <taxon>Paenibacillus</taxon>
    </lineage>
</organism>
<keyword evidence="2" id="KW-0540">Nuclease</keyword>
<dbReference type="RefSeq" id="WP_175373492.1">
    <property type="nucleotide sequence ID" value="NZ_JABWCS010000217.1"/>
</dbReference>
<dbReference type="Proteomes" id="UP000564806">
    <property type="component" value="Unassembled WGS sequence"/>
</dbReference>